<proteinExistence type="inferred from homology"/>
<dbReference type="GeneID" id="36397547"/>
<dbReference type="Pfam" id="PF00787">
    <property type="entry name" value="PX"/>
    <property type="match status" value="1"/>
</dbReference>
<dbReference type="NCBIfam" id="TIGR00729">
    <property type="entry name" value="ribonuclease HII"/>
    <property type="match status" value="1"/>
</dbReference>
<dbReference type="GO" id="GO:0032299">
    <property type="term" value="C:ribonuclease H2 complex"/>
    <property type="evidence" value="ECO:0007669"/>
    <property type="project" value="TreeGrafter"/>
</dbReference>
<evidence type="ECO:0000256" key="4">
    <source>
        <dbReference type="ARBA" id="ARBA00022722"/>
    </source>
</evidence>
<evidence type="ECO:0000256" key="5">
    <source>
        <dbReference type="ARBA" id="ARBA00022723"/>
    </source>
</evidence>
<dbReference type="InterPro" id="IPR024567">
    <property type="entry name" value="RNase_HII/HIII_dom"/>
</dbReference>
<evidence type="ECO:0000259" key="12">
    <source>
        <dbReference type="PROSITE" id="PS51975"/>
    </source>
</evidence>
<dbReference type="InterPro" id="IPR036871">
    <property type="entry name" value="PX_dom_sf"/>
</dbReference>
<keyword evidence="7 8" id="KW-0378">Hydrolase</keyword>
<dbReference type="OMA" id="GARYDHA"/>
<evidence type="ECO:0000259" key="11">
    <source>
        <dbReference type="PROSITE" id="PS50195"/>
    </source>
</evidence>
<keyword evidence="5 8" id="KW-0479">Metal-binding</keyword>
<keyword evidence="6 8" id="KW-0255">Endonuclease</keyword>
<dbReference type="PANTHER" id="PTHR10954:SF7">
    <property type="entry name" value="RIBONUCLEASE H2 SUBUNIT A"/>
    <property type="match status" value="1"/>
</dbReference>
<feature type="domain" description="PX" evidence="11">
    <location>
        <begin position="564"/>
        <end position="676"/>
    </location>
</feature>
<dbReference type="Pfam" id="PF01351">
    <property type="entry name" value="RNase_HII"/>
    <property type="match status" value="1"/>
</dbReference>
<evidence type="ECO:0000256" key="10">
    <source>
        <dbReference type="SAM" id="MobiDB-lite"/>
    </source>
</evidence>
<evidence type="ECO:0000256" key="1">
    <source>
        <dbReference type="ARBA" id="ARBA00000077"/>
    </source>
</evidence>
<dbReference type="InterPro" id="IPR001683">
    <property type="entry name" value="PX_dom"/>
</dbReference>
<dbReference type="SUPFAM" id="SSF54001">
    <property type="entry name" value="Cysteine proteinases"/>
    <property type="match status" value="1"/>
</dbReference>
<dbReference type="GO" id="GO:0006298">
    <property type="term" value="P:mismatch repair"/>
    <property type="evidence" value="ECO:0007669"/>
    <property type="project" value="TreeGrafter"/>
</dbReference>
<accession>A0A0P1A837</accession>
<dbReference type="PROSITE" id="PS50195">
    <property type="entry name" value="PX"/>
    <property type="match status" value="1"/>
</dbReference>
<evidence type="ECO:0000256" key="8">
    <source>
        <dbReference type="PROSITE-ProRule" id="PRU01319"/>
    </source>
</evidence>
<evidence type="ECO:0000313" key="14">
    <source>
        <dbReference type="Proteomes" id="UP000054928"/>
    </source>
</evidence>
<dbReference type="CDD" id="cd06093">
    <property type="entry name" value="PX_domain"/>
    <property type="match status" value="1"/>
</dbReference>
<keyword evidence="4 8" id="KW-0540">Nuclease</keyword>
<dbReference type="InterPro" id="IPR036397">
    <property type="entry name" value="RNaseH_sf"/>
</dbReference>
<evidence type="ECO:0000256" key="3">
    <source>
        <dbReference type="ARBA" id="ARBA00007058"/>
    </source>
</evidence>
<dbReference type="RefSeq" id="XP_024572761.1">
    <property type="nucleotide sequence ID" value="XM_024720301.1"/>
</dbReference>
<organism evidence="13 14">
    <name type="scientific">Plasmopara halstedii</name>
    <name type="common">Downy mildew of sunflower</name>
    <dbReference type="NCBI Taxonomy" id="4781"/>
    <lineage>
        <taxon>Eukaryota</taxon>
        <taxon>Sar</taxon>
        <taxon>Stramenopiles</taxon>
        <taxon>Oomycota</taxon>
        <taxon>Peronosporomycetes</taxon>
        <taxon>Peronosporales</taxon>
        <taxon>Peronosporaceae</taxon>
        <taxon>Plasmopara</taxon>
    </lineage>
</organism>
<feature type="binding site" evidence="8">
    <location>
        <position position="33"/>
    </location>
    <ligand>
        <name>a divalent metal cation</name>
        <dbReference type="ChEBI" id="CHEBI:60240"/>
    </ligand>
</feature>
<comment type="similarity">
    <text evidence="3">Belongs to the RNase HII family. Eukaryotic subfamily.</text>
</comment>
<keyword evidence="14" id="KW-1185">Reference proteome</keyword>
<feature type="compositionally biased region" description="Low complexity" evidence="10">
    <location>
        <begin position="830"/>
        <end position="850"/>
    </location>
</feature>
<feature type="binding site" evidence="8">
    <location>
        <position position="138"/>
    </location>
    <ligand>
        <name>a divalent metal cation</name>
        <dbReference type="ChEBI" id="CHEBI:60240"/>
    </ligand>
</feature>
<dbReference type="InterPro" id="IPR001352">
    <property type="entry name" value="RNase_HII/HIII"/>
</dbReference>
<dbReference type="EMBL" id="CCYD01000201">
    <property type="protein sequence ID" value="CEG36392.1"/>
    <property type="molecule type" value="Genomic_DNA"/>
</dbReference>
<dbReference type="AlphaFoldDB" id="A0A0P1A837"/>
<sequence length="922" mass="103899">MATRPNLQHTLLLASDCPATCLNGVSVMLGIDEAGRGPVMGPMVYGAAYWPIAENDAMCALGFDDSKALSADSRAQLFDKMRSTTGLGWIVRLISAAEISDKMQRQTSNLNEISRNAAIQLIREVQKKGVVVKKVFVDTVGDPRWYQSFLTKHFDGTIEFRVEKKADSLFKVVSAASIAAKVTRDRVISEWEWECPALDLPTDFGSGYPSDPKTKTWLTTHADPVFVFPNIIRFSWGTVEPFIKKAVKVEWPHEKEFEKANAPAGTQSISSFLVKPVTNNKPVTRAAFFALRNLHHPPECLHCSDLWQFSAQYGDWLAIKLFLYSHALVVDPDATTGAPHRRNSLKVWMDLCLVTDIVRVHKGATARRNSDSQSKRIIVEERDEWLHCLLLATKLHASQTDSQNDAAFFRFASSGSEDSEEESRQSSLTSWSDATAAQTDSTTSSVTSTIVVITAKDDHDHSVSTIISLNETIQGRLSLYRLKLDAIRHMKAELRRLNYSKKKSVTSELLHMLERPPDSFMFYLERDGEWLQNDQQYIDHYLIDHSSTIKLELVPVYRIPKPALTLNIVETRNKVSDLSQRPYTCYVIDVVFNGTTWQLSRRYKDFNALQTELKCKYPNHTLPMLPPKHMFTPVKGEFIQYRKQELEKFLKQLLEYPDVSTDVVLFSFLGIVSTARDPETSRNTKSVLHVTSLHESVAIGDIVLFSCRFGASRLQRKFTGAKYDHVGIVVPGESQNLLRIMEATSEGIQVYSLKVRLMAYAREVSNVIVVRKIETERSIELMDTLTDFVRRVNGNRYSLAEILRFTGKSDRNLARSTLVTHSKYEVGDDSISSNINSSTPSSPVTSSSDSTKSQRKYFCSSLVAAAWKELGWLQTKRKSSSFWPGSFEDGGEVERLLRPELVLGPEIVIDCRIVEVGLSASI</sequence>
<dbReference type="STRING" id="4781.A0A0P1A837"/>
<protein>
    <recommendedName>
        <fullName evidence="9">Ribonuclease</fullName>
        <ecNumber evidence="9">3.1.26.4</ecNumber>
    </recommendedName>
</protein>
<comment type="function">
    <text evidence="9">Endonuclease that specifically degrades the RNA of RNA-DNA hybrids.</text>
</comment>
<comment type="cofactor">
    <cofactor evidence="2">
        <name>Mg(2+)</name>
        <dbReference type="ChEBI" id="CHEBI:18420"/>
    </cofactor>
</comment>
<dbReference type="Gene3D" id="3.90.1720.10">
    <property type="entry name" value="endopeptidase domain like (from Nostoc punctiforme)"/>
    <property type="match status" value="1"/>
</dbReference>
<dbReference type="EC" id="3.1.26.4" evidence="9"/>
<dbReference type="FunFam" id="3.30.420.10:FF:000016">
    <property type="entry name" value="Ribonuclease"/>
    <property type="match status" value="1"/>
</dbReference>
<dbReference type="GO" id="GO:0003723">
    <property type="term" value="F:RNA binding"/>
    <property type="evidence" value="ECO:0007669"/>
    <property type="project" value="UniProtKB-UniRule"/>
</dbReference>
<evidence type="ECO:0000256" key="2">
    <source>
        <dbReference type="ARBA" id="ARBA00001946"/>
    </source>
</evidence>
<comment type="cofactor">
    <cofactor evidence="8">
        <name>Mn(2+)</name>
        <dbReference type="ChEBI" id="CHEBI:29035"/>
    </cofactor>
    <cofactor evidence="8">
        <name>Mg(2+)</name>
        <dbReference type="ChEBI" id="CHEBI:18420"/>
    </cofactor>
    <text evidence="8">Manganese or magnesium. Binds 1 divalent metal ion per monomer in the absence of substrate. May bind a second metal ion after substrate binding.</text>
</comment>
<dbReference type="InterPro" id="IPR023160">
    <property type="entry name" value="RNase_HII_hlx-loop-hlx_cap_dom"/>
</dbReference>
<dbReference type="SUPFAM" id="SSF64268">
    <property type="entry name" value="PX domain"/>
    <property type="match status" value="1"/>
</dbReference>
<dbReference type="Gene3D" id="1.10.10.460">
    <property type="entry name" value="Ribonuclease hii. Domain 2"/>
    <property type="match status" value="1"/>
</dbReference>
<feature type="domain" description="RNase H type-2" evidence="12">
    <location>
        <begin position="26"/>
        <end position="248"/>
    </location>
</feature>
<dbReference type="SMART" id="SM00312">
    <property type="entry name" value="PX"/>
    <property type="match status" value="1"/>
</dbReference>
<name>A0A0P1A837_PLAHL</name>
<dbReference type="GO" id="GO:0035091">
    <property type="term" value="F:phosphatidylinositol binding"/>
    <property type="evidence" value="ECO:0007669"/>
    <property type="project" value="InterPro"/>
</dbReference>
<dbReference type="GO" id="GO:0046872">
    <property type="term" value="F:metal ion binding"/>
    <property type="evidence" value="ECO:0007669"/>
    <property type="project" value="UniProtKB-KW"/>
</dbReference>
<dbReference type="InterPro" id="IPR004649">
    <property type="entry name" value="RNase_H2_suA"/>
</dbReference>
<evidence type="ECO:0000256" key="9">
    <source>
        <dbReference type="RuleBase" id="RU003515"/>
    </source>
</evidence>
<feature type="binding site" evidence="8">
    <location>
        <position position="32"/>
    </location>
    <ligand>
        <name>a divalent metal cation</name>
        <dbReference type="ChEBI" id="CHEBI:60240"/>
    </ligand>
</feature>
<dbReference type="PROSITE" id="PS51975">
    <property type="entry name" value="RNASE_H_2"/>
    <property type="match status" value="1"/>
</dbReference>
<dbReference type="GO" id="GO:0004523">
    <property type="term" value="F:RNA-DNA hybrid ribonuclease activity"/>
    <property type="evidence" value="ECO:0007669"/>
    <property type="project" value="UniProtKB-UniRule"/>
</dbReference>
<dbReference type="Gene3D" id="3.30.420.10">
    <property type="entry name" value="Ribonuclease H-like superfamily/Ribonuclease H"/>
    <property type="match status" value="1"/>
</dbReference>
<evidence type="ECO:0000256" key="7">
    <source>
        <dbReference type="ARBA" id="ARBA00022801"/>
    </source>
</evidence>
<dbReference type="PANTHER" id="PTHR10954">
    <property type="entry name" value="RIBONUCLEASE H2 SUBUNIT A"/>
    <property type="match status" value="1"/>
</dbReference>
<dbReference type="SUPFAM" id="SSF53098">
    <property type="entry name" value="Ribonuclease H-like"/>
    <property type="match status" value="1"/>
</dbReference>
<comment type="catalytic activity">
    <reaction evidence="1 8 9">
        <text>Endonucleolytic cleavage to 5'-phosphomonoester.</text>
        <dbReference type="EC" id="3.1.26.4"/>
    </reaction>
</comment>
<evidence type="ECO:0000256" key="6">
    <source>
        <dbReference type="ARBA" id="ARBA00022759"/>
    </source>
</evidence>
<dbReference type="CDD" id="cd07181">
    <property type="entry name" value="RNase_HII_eukaryota_like"/>
    <property type="match status" value="1"/>
</dbReference>
<dbReference type="OrthoDB" id="7462577at2759"/>
<evidence type="ECO:0000313" key="13">
    <source>
        <dbReference type="EMBL" id="CEG36392.1"/>
    </source>
</evidence>
<reference evidence="14" key="1">
    <citation type="submission" date="2014-09" db="EMBL/GenBank/DDBJ databases">
        <authorList>
            <person name="Sharma Rahul"/>
            <person name="Thines Marco"/>
        </authorList>
    </citation>
    <scope>NUCLEOTIDE SEQUENCE [LARGE SCALE GENOMIC DNA]</scope>
</reference>
<dbReference type="Proteomes" id="UP000054928">
    <property type="component" value="Unassembled WGS sequence"/>
</dbReference>
<dbReference type="FunFam" id="1.10.10.460:FF:000001">
    <property type="entry name" value="Ribonuclease"/>
    <property type="match status" value="1"/>
</dbReference>
<dbReference type="InterPro" id="IPR038765">
    <property type="entry name" value="Papain-like_cys_pep_sf"/>
</dbReference>
<dbReference type="Gene3D" id="3.30.1520.10">
    <property type="entry name" value="Phox-like domain"/>
    <property type="match status" value="1"/>
</dbReference>
<dbReference type="GO" id="GO:0043137">
    <property type="term" value="P:DNA replication, removal of RNA primer"/>
    <property type="evidence" value="ECO:0007669"/>
    <property type="project" value="TreeGrafter"/>
</dbReference>
<feature type="region of interest" description="Disordered" evidence="10">
    <location>
        <begin position="830"/>
        <end position="851"/>
    </location>
</feature>
<dbReference type="InterPro" id="IPR012337">
    <property type="entry name" value="RNaseH-like_sf"/>
</dbReference>